<evidence type="ECO:0000256" key="14">
    <source>
        <dbReference type="ARBA" id="ARBA00022989"/>
    </source>
</evidence>
<evidence type="ECO:0000256" key="6">
    <source>
        <dbReference type="ARBA" id="ARBA00022448"/>
    </source>
</evidence>
<comment type="similarity">
    <text evidence="3 20">Belongs to the complex I subunit 6 family.</text>
</comment>
<geneLocation type="chloroplast" evidence="21"/>
<feature type="transmembrane region" description="Helical" evidence="20">
    <location>
        <begin position="37"/>
        <end position="54"/>
    </location>
</feature>
<dbReference type="InterPro" id="IPR050290">
    <property type="entry name" value="NAD(P)H-Q_Oxidoreduct_6"/>
</dbReference>
<keyword evidence="11 20" id="KW-0521">NADP</keyword>
<feature type="transmembrane region" description="Helical" evidence="20">
    <location>
        <begin position="60"/>
        <end position="82"/>
    </location>
</feature>
<evidence type="ECO:0000256" key="3">
    <source>
        <dbReference type="ARBA" id="ARBA00005698"/>
    </source>
</evidence>
<evidence type="ECO:0000256" key="1">
    <source>
        <dbReference type="ARBA" id="ARBA00004059"/>
    </source>
</evidence>
<evidence type="ECO:0000256" key="10">
    <source>
        <dbReference type="ARBA" id="ARBA00022719"/>
    </source>
</evidence>
<evidence type="ECO:0000256" key="18">
    <source>
        <dbReference type="ARBA" id="ARBA00047726"/>
    </source>
</evidence>
<proteinExistence type="inferred from homology"/>
<evidence type="ECO:0000256" key="19">
    <source>
        <dbReference type="ARBA" id="ARBA00048026"/>
    </source>
</evidence>
<dbReference type="PANTHER" id="PTHR48479:SF1">
    <property type="entry name" value="NAD(P)H-QUINONE OXIDOREDUCTASE SUBUNIT 6, CHLOROPLASTIC"/>
    <property type="match status" value="1"/>
</dbReference>
<name>A0A172N3V0_9BRYO</name>
<comment type="function">
    <text evidence="1 20">NDH shuttles electrons from NAD(P)H:plastoquinone, via FMN and iron-sulfur (Fe-S) centers, to quinones in the photosynthetic chain and possibly in a chloroplast respiratory chain. The immediate electron acceptor for the enzyme in this species is believed to be plastoquinone. Couples the redox reaction to proton translocation, and thus conserves the redox energy in a proton gradient.</text>
</comment>
<dbReference type="GO" id="GO:0048038">
    <property type="term" value="F:quinone binding"/>
    <property type="evidence" value="ECO:0007669"/>
    <property type="project" value="UniProtKB-KW"/>
</dbReference>
<evidence type="ECO:0000256" key="13">
    <source>
        <dbReference type="ARBA" id="ARBA00022967"/>
    </source>
</evidence>
<dbReference type="Pfam" id="PF00499">
    <property type="entry name" value="Oxidored_q3"/>
    <property type="match status" value="1"/>
</dbReference>
<evidence type="ECO:0000313" key="21">
    <source>
        <dbReference type="EMBL" id="AND46876.1"/>
    </source>
</evidence>
<keyword evidence="15 20" id="KW-0520">NAD</keyword>
<keyword evidence="10 20" id="KW-0874">Quinone</keyword>
<comment type="catalytic activity">
    <reaction evidence="19 20">
        <text>a plastoquinone + NADH + (n+1) H(+)(in) = a plastoquinol + NAD(+) + n H(+)(out)</text>
        <dbReference type="Rhea" id="RHEA:42608"/>
        <dbReference type="Rhea" id="RHEA-COMP:9561"/>
        <dbReference type="Rhea" id="RHEA-COMP:9562"/>
        <dbReference type="ChEBI" id="CHEBI:15378"/>
        <dbReference type="ChEBI" id="CHEBI:17757"/>
        <dbReference type="ChEBI" id="CHEBI:57540"/>
        <dbReference type="ChEBI" id="CHEBI:57945"/>
        <dbReference type="ChEBI" id="CHEBI:62192"/>
    </reaction>
</comment>
<sequence>MIKSTESLHEIIFLFLEVGLILGSLGVVILTNIVYSAFFLALVFVCISLLYLLLNADFVATAQILIYVGAINILIVFAVMLINKPQSFNFFPSWTTGDGITCAACTGLFFLLITTISDTSWSEIYLVTQSNNIVEQDLGGNIQRIGYLLLTEFLLPFELLSIILLVALIGAITVARREKILEMRVKSQALQAKEDFPTS</sequence>
<keyword evidence="6" id="KW-0813">Transport</keyword>
<keyword evidence="9 20" id="KW-0812">Transmembrane</keyword>
<protein>
    <recommendedName>
        <fullName evidence="5 20">NAD(P)H-quinone oxidoreductase subunit 6, chloroplastic</fullName>
        <ecNumber evidence="20">7.1.1.-</ecNumber>
    </recommendedName>
</protein>
<evidence type="ECO:0000256" key="2">
    <source>
        <dbReference type="ARBA" id="ARBA00004454"/>
    </source>
</evidence>
<dbReference type="EC" id="7.1.1.-" evidence="20"/>
<dbReference type="FunFam" id="1.20.120.1200:FF:000002">
    <property type="entry name" value="NAD(P)H-quinone oxidoreductase subunit 6, chloroplastic"/>
    <property type="match status" value="1"/>
</dbReference>
<comment type="subcellular location">
    <subcellularLocation>
        <location evidence="2">Plastid</location>
        <location evidence="2">Chloroplast thylakoid membrane</location>
        <topology evidence="2">Multi-pass membrane protein</topology>
    </subcellularLocation>
</comment>
<evidence type="ECO:0000256" key="12">
    <source>
        <dbReference type="ARBA" id="ARBA00022957"/>
    </source>
</evidence>
<keyword evidence="17 20" id="KW-0472">Membrane</keyword>
<evidence type="ECO:0000256" key="11">
    <source>
        <dbReference type="ARBA" id="ARBA00022857"/>
    </source>
</evidence>
<dbReference type="GO" id="GO:0009535">
    <property type="term" value="C:chloroplast thylakoid membrane"/>
    <property type="evidence" value="ECO:0007669"/>
    <property type="project" value="UniProtKB-SubCell"/>
</dbReference>
<evidence type="ECO:0000256" key="5">
    <source>
        <dbReference type="ARBA" id="ARBA00018131"/>
    </source>
</evidence>
<feature type="transmembrane region" description="Helical" evidence="20">
    <location>
        <begin position="94"/>
        <end position="116"/>
    </location>
</feature>
<keyword evidence="16 20" id="KW-0793">Thylakoid</keyword>
<dbReference type="Gene3D" id="1.20.120.1200">
    <property type="entry name" value="NADH-ubiquinone/plastoquinone oxidoreductase chain 6, subunit NuoJ"/>
    <property type="match status" value="1"/>
</dbReference>
<gene>
    <name evidence="21" type="primary">ndhG</name>
</gene>
<evidence type="ECO:0000256" key="9">
    <source>
        <dbReference type="ARBA" id="ARBA00022692"/>
    </source>
</evidence>
<evidence type="ECO:0000256" key="16">
    <source>
        <dbReference type="ARBA" id="ARBA00023078"/>
    </source>
</evidence>
<accession>A0A172N3V0</accession>
<evidence type="ECO:0000256" key="17">
    <source>
        <dbReference type="ARBA" id="ARBA00023136"/>
    </source>
</evidence>
<feature type="transmembrane region" description="Helical" evidence="20">
    <location>
        <begin position="12"/>
        <end position="30"/>
    </location>
</feature>
<dbReference type="EMBL" id="KU725438">
    <property type="protein sequence ID" value="AND46876.1"/>
    <property type="molecule type" value="Genomic_DNA"/>
</dbReference>
<keyword evidence="14 20" id="KW-1133">Transmembrane helix</keyword>
<comment type="catalytic activity">
    <reaction evidence="18 20">
        <text>a plastoquinone + NADPH + (n+1) H(+)(in) = a plastoquinol + NADP(+) + n H(+)(out)</text>
        <dbReference type="Rhea" id="RHEA:42612"/>
        <dbReference type="Rhea" id="RHEA-COMP:9561"/>
        <dbReference type="Rhea" id="RHEA-COMP:9562"/>
        <dbReference type="ChEBI" id="CHEBI:15378"/>
        <dbReference type="ChEBI" id="CHEBI:17757"/>
        <dbReference type="ChEBI" id="CHEBI:57783"/>
        <dbReference type="ChEBI" id="CHEBI:58349"/>
        <dbReference type="ChEBI" id="CHEBI:62192"/>
    </reaction>
</comment>
<dbReference type="InterPro" id="IPR042106">
    <property type="entry name" value="Nuo/plastoQ_OxRdtase_6_NuoJ"/>
</dbReference>
<dbReference type="InterPro" id="IPR001457">
    <property type="entry name" value="NADH_UbQ/plastoQ_OxRdtase_su6"/>
</dbReference>
<keyword evidence="12 20" id="KW-0618">Plastoquinone</keyword>
<comment type="subunit">
    <text evidence="4 20">NDH is composed of at least 16 different subunits, 5 of which are encoded in the nucleus.</text>
</comment>
<keyword evidence="8 20" id="KW-0934">Plastid</keyword>
<dbReference type="PANTHER" id="PTHR48479">
    <property type="entry name" value="NAD(P)H-QUINONE OXIDOREDUCTASE SUBUNIT 6, CHLOROPLASTIC"/>
    <property type="match status" value="1"/>
</dbReference>
<dbReference type="NCBIfam" id="NF005163">
    <property type="entry name" value="PRK06638.1-3"/>
    <property type="match status" value="1"/>
</dbReference>
<evidence type="ECO:0000256" key="4">
    <source>
        <dbReference type="ARBA" id="ARBA00011199"/>
    </source>
</evidence>
<evidence type="ECO:0000256" key="7">
    <source>
        <dbReference type="ARBA" id="ARBA00022528"/>
    </source>
</evidence>
<evidence type="ECO:0000256" key="8">
    <source>
        <dbReference type="ARBA" id="ARBA00022640"/>
    </source>
</evidence>
<evidence type="ECO:0000256" key="20">
    <source>
        <dbReference type="RuleBase" id="RU004431"/>
    </source>
</evidence>
<keyword evidence="13" id="KW-1278">Translocase</keyword>
<keyword evidence="7 20" id="KW-0150">Chloroplast</keyword>
<feature type="transmembrane region" description="Helical" evidence="20">
    <location>
        <begin position="153"/>
        <end position="175"/>
    </location>
</feature>
<evidence type="ECO:0000256" key="15">
    <source>
        <dbReference type="ARBA" id="ARBA00023027"/>
    </source>
</evidence>
<dbReference type="GO" id="GO:0008137">
    <property type="term" value="F:NADH dehydrogenase (ubiquinone) activity"/>
    <property type="evidence" value="ECO:0007669"/>
    <property type="project" value="UniProtKB-UniRule"/>
</dbReference>
<organism evidence="21">
    <name type="scientific">Sphagnum teres</name>
    <dbReference type="NCBI Taxonomy" id="128249"/>
    <lineage>
        <taxon>Eukaryota</taxon>
        <taxon>Viridiplantae</taxon>
        <taxon>Streptophyta</taxon>
        <taxon>Embryophyta</taxon>
        <taxon>Bryophyta</taxon>
        <taxon>Sphagnophytina</taxon>
        <taxon>Sphagnopsida</taxon>
        <taxon>Sphagnales</taxon>
        <taxon>Sphagnaceae</taxon>
        <taxon>Sphagnum</taxon>
    </lineage>
</organism>
<dbReference type="AlphaFoldDB" id="A0A172N3V0"/>
<reference evidence="21" key="1">
    <citation type="journal article" date="2016" name="Ann. Bot.">
        <title>Organellar phylogenomics of an emerging model system: Sphagnum (peatmoss).</title>
        <authorList>
            <person name="Shaw A.J."/>
            <person name="Devos N."/>
            <person name="Liu Y."/>
            <person name="Cox C.J."/>
            <person name="Goffinet B."/>
            <person name="Flatberg K.I."/>
            <person name="Shaw B."/>
        </authorList>
    </citation>
    <scope>NUCLEOTIDE SEQUENCE</scope>
    <source>
        <strain evidence="21">ND3035</strain>
    </source>
</reference>